<dbReference type="InterPro" id="IPR036390">
    <property type="entry name" value="WH_DNA-bd_sf"/>
</dbReference>
<dbReference type="Pfam" id="PF01047">
    <property type="entry name" value="MarR"/>
    <property type="match status" value="1"/>
</dbReference>
<keyword evidence="1" id="KW-0805">Transcription regulation</keyword>
<keyword evidence="6" id="KW-1185">Reference proteome</keyword>
<evidence type="ECO:0000256" key="3">
    <source>
        <dbReference type="ARBA" id="ARBA00023163"/>
    </source>
</evidence>
<dbReference type="SMART" id="SM00347">
    <property type="entry name" value="HTH_MARR"/>
    <property type="match status" value="1"/>
</dbReference>
<proteinExistence type="predicted"/>
<evidence type="ECO:0000256" key="1">
    <source>
        <dbReference type="ARBA" id="ARBA00023015"/>
    </source>
</evidence>
<dbReference type="EMBL" id="BMHI01000003">
    <property type="protein sequence ID" value="GGB30343.1"/>
    <property type="molecule type" value="Genomic_DNA"/>
</dbReference>
<dbReference type="InterPro" id="IPR036388">
    <property type="entry name" value="WH-like_DNA-bd_sf"/>
</dbReference>
<dbReference type="Gene3D" id="1.10.10.10">
    <property type="entry name" value="Winged helix-like DNA-binding domain superfamily/Winged helix DNA-binding domain"/>
    <property type="match status" value="1"/>
</dbReference>
<evidence type="ECO:0000259" key="4">
    <source>
        <dbReference type="PROSITE" id="PS50995"/>
    </source>
</evidence>
<dbReference type="Proteomes" id="UP000636793">
    <property type="component" value="Unassembled WGS sequence"/>
</dbReference>
<organism evidence="5 6">
    <name type="scientific">Flexivirga endophytica</name>
    <dbReference type="NCBI Taxonomy" id="1849103"/>
    <lineage>
        <taxon>Bacteria</taxon>
        <taxon>Bacillati</taxon>
        <taxon>Actinomycetota</taxon>
        <taxon>Actinomycetes</taxon>
        <taxon>Micrococcales</taxon>
        <taxon>Dermacoccaceae</taxon>
        <taxon>Flexivirga</taxon>
    </lineage>
</organism>
<dbReference type="AlphaFoldDB" id="A0A916T402"/>
<dbReference type="GO" id="GO:0006950">
    <property type="term" value="P:response to stress"/>
    <property type="evidence" value="ECO:0007669"/>
    <property type="project" value="TreeGrafter"/>
</dbReference>
<dbReference type="PROSITE" id="PS50995">
    <property type="entry name" value="HTH_MARR_2"/>
    <property type="match status" value="1"/>
</dbReference>
<dbReference type="InterPro" id="IPR039422">
    <property type="entry name" value="MarR/SlyA-like"/>
</dbReference>
<sequence>MPIEHAVAMELSTELIQLVKKIEAIRHHSPRVHPGLEPSSYPVLFALRHGPARVSALADLVHSDVSTVSRQVSNLVCHELVAKVSDPDDGRAQRVALTDEGTSLVQRLQDGRGRWFQQILADWDDEQARDFTRHLHAFIGDLTAEIDRARAQGADFPEFPPTPRKDTA</sequence>
<dbReference type="PANTHER" id="PTHR33164:SF57">
    <property type="entry name" value="MARR-FAMILY TRANSCRIPTIONAL REGULATOR"/>
    <property type="match status" value="1"/>
</dbReference>
<protein>
    <recommendedName>
        <fullName evidence="4">HTH marR-type domain-containing protein</fullName>
    </recommendedName>
</protein>
<name>A0A916T402_9MICO</name>
<dbReference type="PROSITE" id="PS01117">
    <property type="entry name" value="HTH_MARR_1"/>
    <property type="match status" value="1"/>
</dbReference>
<reference evidence="5" key="2">
    <citation type="submission" date="2020-09" db="EMBL/GenBank/DDBJ databases">
        <authorList>
            <person name="Sun Q."/>
            <person name="Zhou Y."/>
        </authorList>
    </citation>
    <scope>NUCLEOTIDE SEQUENCE</scope>
    <source>
        <strain evidence="5">CGMCC 1.15085</strain>
    </source>
</reference>
<dbReference type="GO" id="GO:0003677">
    <property type="term" value="F:DNA binding"/>
    <property type="evidence" value="ECO:0007669"/>
    <property type="project" value="UniProtKB-KW"/>
</dbReference>
<feature type="domain" description="HTH marR-type" evidence="4">
    <location>
        <begin position="8"/>
        <end position="140"/>
    </location>
</feature>
<dbReference type="RefSeq" id="WP_188836951.1">
    <property type="nucleotide sequence ID" value="NZ_BMHI01000003.1"/>
</dbReference>
<dbReference type="PANTHER" id="PTHR33164">
    <property type="entry name" value="TRANSCRIPTIONAL REGULATOR, MARR FAMILY"/>
    <property type="match status" value="1"/>
</dbReference>
<dbReference type="GO" id="GO:0003700">
    <property type="term" value="F:DNA-binding transcription factor activity"/>
    <property type="evidence" value="ECO:0007669"/>
    <property type="project" value="InterPro"/>
</dbReference>
<evidence type="ECO:0000256" key="2">
    <source>
        <dbReference type="ARBA" id="ARBA00023125"/>
    </source>
</evidence>
<comment type="caution">
    <text evidence="5">The sequence shown here is derived from an EMBL/GenBank/DDBJ whole genome shotgun (WGS) entry which is preliminary data.</text>
</comment>
<accession>A0A916T402</accession>
<evidence type="ECO:0000313" key="5">
    <source>
        <dbReference type="EMBL" id="GGB30343.1"/>
    </source>
</evidence>
<keyword evidence="3" id="KW-0804">Transcription</keyword>
<keyword evidence="2" id="KW-0238">DNA-binding</keyword>
<reference evidence="5" key="1">
    <citation type="journal article" date="2014" name="Int. J. Syst. Evol. Microbiol.">
        <title>Complete genome sequence of Corynebacterium casei LMG S-19264T (=DSM 44701T), isolated from a smear-ripened cheese.</title>
        <authorList>
            <consortium name="US DOE Joint Genome Institute (JGI-PGF)"/>
            <person name="Walter F."/>
            <person name="Albersmeier A."/>
            <person name="Kalinowski J."/>
            <person name="Ruckert C."/>
        </authorList>
    </citation>
    <scope>NUCLEOTIDE SEQUENCE</scope>
    <source>
        <strain evidence="5">CGMCC 1.15085</strain>
    </source>
</reference>
<gene>
    <name evidence="5" type="ORF">GCM10011492_20980</name>
</gene>
<dbReference type="SUPFAM" id="SSF46785">
    <property type="entry name" value="Winged helix' DNA-binding domain"/>
    <property type="match status" value="1"/>
</dbReference>
<dbReference type="InterPro" id="IPR000835">
    <property type="entry name" value="HTH_MarR-typ"/>
</dbReference>
<dbReference type="InterPro" id="IPR023187">
    <property type="entry name" value="Tscrpt_reg_MarR-type_CS"/>
</dbReference>
<evidence type="ECO:0000313" key="6">
    <source>
        <dbReference type="Proteomes" id="UP000636793"/>
    </source>
</evidence>